<evidence type="ECO:0000256" key="2">
    <source>
        <dbReference type="ARBA" id="ARBA00022840"/>
    </source>
</evidence>
<protein>
    <recommendedName>
        <fullName evidence="3">AMP-dependent synthetase/ligase domain-containing protein</fullName>
    </recommendedName>
</protein>
<gene>
    <name evidence="4" type="ORF">A2W18_12695</name>
</gene>
<dbReference type="Proteomes" id="UP000179076">
    <property type="component" value="Unassembled WGS sequence"/>
</dbReference>
<feature type="domain" description="AMP-dependent synthetase/ligase" evidence="3">
    <location>
        <begin position="13"/>
        <end position="409"/>
    </location>
</feature>
<dbReference type="InterPro" id="IPR042099">
    <property type="entry name" value="ANL_N_sf"/>
</dbReference>
<evidence type="ECO:0000313" key="5">
    <source>
        <dbReference type="Proteomes" id="UP000179076"/>
    </source>
</evidence>
<keyword evidence="1" id="KW-0547">Nucleotide-binding</keyword>
<dbReference type="Pfam" id="PF00501">
    <property type="entry name" value="AMP-binding"/>
    <property type="match status" value="1"/>
</dbReference>
<dbReference type="CDD" id="cd05907">
    <property type="entry name" value="VL_LC_FACS_like"/>
    <property type="match status" value="1"/>
</dbReference>
<dbReference type="PANTHER" id="PTHR43272:SF33">
    <property type="entry name" value="AMP-BINDING DOMAIN-CONTAINING PROTEIN-RELATED"/>
    <property type="match status" value="1"/>
</dbReference>
<evidence type="ECO:0000256" key="1">
    <source>
        <dbReference type="ARBA" id="ARBA00022741"/>
    </source>
</evidence>
<sequence>MQITDKSNLSDIFAERVQATPSAPAYRQHDGSKWFTMTWGEVGREVARWQAALKRDGMKPGDRVAMCLHNRIEWVLIDQAAIGLGLVTVPLYFDDRPENMAFCMNDAGVRLLVLEDGAQWTALKDHVKTIEHVVCVGGTIPKDPRVKKLADWAPAGNHELVRSRIDPKELTTIVYTSGTTGRPKGVMLSHRNIVSNVLGASKVVVLTPDDVAVSFLPMSHMFERTVGYYMDVYRGVQVAFARSITLLGEDLQTHKPTTLVSVPRVFERIWGAMQLALPPGSPKRNLFDKAVDIGWRRFKGEATLKDKLLWPILKTLVAKKLHERMGGRLRTISVGGAAFPQELARVFIGLGFNILQGYGLTETSPILTTNRPQDNDPFSVGRTIEGVELRCADTGELLARGPNIMLGYWNNPEATKAAIDADGWFHTGDIARIRDGRVYITGRIKEIIVLSNGEKVPPDDAEQAIMGDTTFEHVMLIGEGRSHLGLLCAAKTEDLSDLCRRANTQLKDFPGYARIRYIARVPGPWGLENGLLTPTLKLKRKEVERRFEKEIDAMYANPGPCEERKS</sequence>
<dbReference type="GO" id="GO:0004467">
    <property type="term" value="F:long-chain fatty acid-CoA ligase activity"/>
    <property type="evidence" value="ECO:0007669"/>
    <property type="project" value="TreeGrafter"/>
</dbReference>
<dbReference type="GO" id="GO:0005524">
    <property type="term" value="F:ATP binding"/>
    <property type="evidence" value="ECO:0007669"/>
    <property type="project" value="UniProtKB-KW"/>
</dbReference>
<proteinExistence type="predicted"/>
<dbReference type="PROSITE" id="PS00455">
    <property type="entry name" value="AMP_BINDING"/>
    <property type="match status" value="1"/>
</dbReference>
<organism evidence="4 5">
    <name type="scientific">Candidatus Muproteobacteria bacterium RBG_16_60_9</name>
    <dbReference type="NCBI Taxonomy" id="1817755"/>
    <lineage>
        <taxon>Bacteria</taxon>
        <taxon>Pseudomonadati</taxon>
        <taxon>Pseudomonadota</taxon>
        <taxon>Candidatus Muproteobacteria</taxon>
    </lineage>
</organism>
<dbReference type="PANTHER" id="PTHR43272">
    <property type="entry name" value="LONG-CHAIN-FATTY-ACID--COA LIGASE"/>
    <property type="match status" value="1"/>
</dbReference>
<dbReference type="Pfam" id="PF23562">
    <property type="entry name" value="AMP-binding_C_3"/>
    <property type="match status" value="1"/>
</dbReference>
<name>A0A1F6V8R4_9PROT</name>
<keyword evidence="2" id="KW-0067">ATP-binding</keyword>
<comment type="caution">
    <text evidence="4">The sequence shown here is derived from an EMBL/GenBank/DDBJ whole genome shotgun (WGS) entry which is preliminary data.</text>
</comment>
<reference evidence="4 5" key="1">
    <citation type="journal article" date="2016" name="Nat. Commun.">
        <title>Thousands of microbial genomes shed light on interconnected biogeochemical processes in an aquifer system.</title>
        <authorList>
            <person name="Anantharaman K."/>
            <person name="Brown C.T."/>
            <person name="Hug L.A."/>
            <person name="Sharon I."/>
            <person name="Castelle C.J."/>
            <person name="Probst A.J."/>
            <person name="Thomas B.C."/>
            <person name="Singh A."/>
            <person name="Wilkins M.J."/>
            <person name="Karaoz U."/>
            <person name="Brodie E.L."/>
            <person name="Williams K.H."/>
            <person name="Hubbard S.S."/>
            <person name="Banfield J.F."/>
        </authorList>
    </citation>
    <scope>NUCLEOTIDE SEQUENCE [LARGE SCALE GENOMIC DNA]</scope>
</reference>
<dbReference type="InterPro" id="IPR020845">
    <property type="entry name" value="AMP-binding_CS"/>
</dbReference>
<evidence type="ECO:0000313" key="4">
    <source>
        <dbReference type="EMBL" id="OGI65909.1"/>
    </source>
</evidence>
<dbReference type="EMBL" id="MFSP01000100">
    <property type="protein sequence ID" value="OGI65909.1"/>
    <property type="molecule type" value="Genomic_DNA"/>
</dbReference>
<dbReference type="SUPFAM" id="SSF56801">
    <property type="entry name" value="Acetyl-CoA synthetase-like"/>
    <property type="match status" value="1"/>
</dbReference>
<dbReference type="InterPro" id="IPR000873">
    <property type="entry name" value="AMP-dep_synth/lig_dom"/>
</dbReference>
<evidence type="ECO:0000259" key="3">
    <source>
        <dbReference type="Pfam" id="PF00501"/>
    </source>
</evidence>
<dbReference type="AlphaFoldDB" id="A0A1F6V8R4"/>
<dbReference type="Gene3D" id="3.40.50.12780">
    <property type="entry name" value="N-terminal domain of ligase-like"/>
    <property type="match status" value="1"/>
</dbReference>
<dbReference type="GO" id="GO:0016020">
    <property type="term" value="C:membrane"/>
    <property type="evidence" value="ECO:0007669"/>
    <property type="project" value="TreeGrafter"/>
</dbReference>
<accession>A0A1F6V8R4</accession>